<accession>A0A2S9V8Y8</accession>
<feature type="domain" description="HTH hxlR-type" evidence="4">
    <location>
        <begin position="27"/>
        <end position="125"/>
    </location>
</feature>
<dbReference type="OrthoDB" id="9807069at2"/>
<evidence type="ECO:0000313" key="5">
    <source>
        <dbReference type="EMBL" id="PRO72920.1"/>
    </source>
</evidence>
<evidence type="ECO:0000256" key="2">
    <source>
        <dbReference type="ARBA" id="ARBA00023125"/>
    </source>
</evidence>
<keyword evidence="3" id="KW-0804">Transcription</keyword>
<dbReference type="PANTHER" id="PTHR33204:SF37">
    <property type="entry name" value="HTH-TYPE TRANSCRIPTIONAL REGULATOR YODB"/>
    <property type="match status" value="1"/>
</dbReference>
<keyword evidence="6" id="KW-1185">Reference proteome</keyword>
<dbReference type="InterPro" id="IPR036390">
    <property type="entry name" value="WH_DNA-bd_sf"/>
</dbReference>
<evidence type="ECO:0000256" key="3">
    <source>
        <dbReference type="ARBA" id="ARBA00023163"/>
    </source>
</evidence>
<evidence type="ECO:0000259" key="4">
    <source>
        <dbReference type="PROSITE" id="PS51118"/>
    </source>
</evidence>
<dbReference type="InterPro" id="IPR002577">
    <property type="entry name" value="HTH_HxlR"/>
</dbReference>
<evidence type="ECO:0000313" key="6">
    <source>
        <dbReference type="Proteomes" id="UP000238949"/>
    </source>
</evidence>
<evidence type="ECO:0000256" key="1">
    <source>
        <dbReference type="ARBA" id="ARBA00023015"/>
    </source>
</evidence>
<reference evidence="6" key="1">
    <citation type="journal article" date="2020" name="Int. J. Syst. Evol. Microbiol.">
        <title>Alteromonas alba sp. nov., a marine bacterium isolated from the seawater of the West Pacific Ocean.</title>
        <authorList>
            <person name="Sun C."/>
            <person name="Wu Y.-H."/>
            <person name="Xamxidin M."/>
            <person name="Cheng H."/>
            <person name="Xu X.-W."/>
        </authorList>
    </citation>
    <scope>NUCLEOTIDE SEQUENCE [LARGE SCALE GENOMIC DNA]</scope>
    <source>
        <strain evidence="6">190</strain>
    </source>
</reference>
<dbReference type="SUPFAM" id="SSF46785">
    <property type="entry name" value="Winged helix' DNA-binding domain"/>
    <property type="match status" value="1"/>
</dbReference>
<comment type="caution">
    <text evidence="5">The sequence shown here is derived from an EMBL/GenBank/DDBJ whole genome shotgun (WGS) entry which is preliminary data.</text>
</comment>
<dbReference type="Gene3D" id="1.10.10.10">
    <property type="entry name" value="Winged helix-like DNA-binding domain superfamily/Winged helix DNA-binding domain"/>
    <property type="match status" value="1"/>
</dbReference>
<dbReference type="RefSeq" id="WP_105935142.1">
    <property type="nucleotide sequence ID" value="NZ_PVNP01000152.1"/>
</dbReference>
<dbReference type="Pfam" id="PF01638">
    <property type="entry name" value="HxlR"/>
    <property type="match status" value="1"/>
</dbReference>
<gene>
    <name evidence="5" type="ORF">C6Y40_14060</name>
</gene>
<dbReference type="GO" id="GO:0003677">
    <property type="term" value="F:DNA binding"/>
    <property type="evidence" value="ECO:0007669"/>
    <property type="project" value="UniProtKB-KW"/>
</dbReference>
<dbReference type="EMBL" id="PVNP01000152">
    <property type="protein sequence ID" value="PRO72920.1"/>
    <property type="molecule type" value="Genomic_DNA"/>
</dbReference>
<dbReference type="Proteomes" id="UP000238949">
    <property type="component" value="Unassembled WGS sequence"/>
</dbReference>
<protein>
    <submittedName>
        <fullName evidence="5">Transcriptional regulator</fullName>
    </submittedName>
</protein>
<dbReference type="InterPro" id="IPR036388">
    <property type="entry name" value="WH-like_DNA-bd_sf"/>
</dbReference>
<dbReference type="AlphaFoldDB" id="A0A2S9V8Y8"/>
<organism evidence="5 6">
    <name type="scientific">Alteromonas alba</name>
    <dbReference type="NCBI Taxonomy" id="2079529"/>
    <lineage>
        <taxon>Bacteria</taxon>
        <taxon>Pseudomonadati</taxon>
        <taxon>Pseudomonadota</taxon>
        <taxon>Gammaproteobacteria</taxon>
        <taxon>Alteromonadales</taxon>
        <taxon>Alteromonadaceae</taxon>
        <taxon>Alteromonas/Salinimonas group</taxon>
        <taxon>Alteromonas</taxon>
    </lineage>
</organism>
<sequence>MNNSMTEGSEPTLTDKFQRGNVLASSCPSRSILQDVTSRWGVLVLFALLQGTHRFSELRKAIAGVSEKMLSQTLHALEADGFVLRTAHPVIPPHVEYSLTDSGHEVANRVEELVNWIEVNINPILSARDKYSSLKSD</sequence>
<keyword evidence="2" id="KW-0238">DNA-binding</keyword>
<name>A0A2S9V8Y8_9ALTE</name>
<dbReference type="PANTHER" id="PTHR33204">
    <property type="entry name" value="TRANSCRIPTIONAL REGULATOR, MARR FAMILY"/>
    <property type="match status" value="1"/>
</dbReference>
<keyword evidence="1" id="KW-0805">Transcription regulation</keyword>
<proteinExistence type="predicted"/>
<dbReference type="PROSITE" id="PS51118">
    <property type="entry name" value="HTH_HXLR"/>
    <property type="match status" value="1"/>
</dbReference>